<dbReference type="Proteomes" id="UP001075354">
    <property type="component" value="Chromosome 1"/>
</dbReference>
<organism evidence="1 2">
    <name type="scientific">Megalurothrips usitatus</name>
    <name type="common">bean blossom thrips</name>
    <dbReference type="NCBI Taxonomy" id="439358"/>
    <lineage>
        <taxon>Eukaryota</taxon>
        <taxon>Metazoa</taxon>
        <taxon>Ecdysozoa</taxon>
        <taxon>Arthropoda</taxon>
        <taxon>Hexapoda</taxon>
        <taxon>Insecta</taxon>
        <taxon>Pterygota</taxon>
        <taxon>Neoptera</taxon>
        <taxon>Paraneoptera</taxon>
        <taxon>Thysanoptera</taxon>
        <taxon>Terebrantia</taxon>
        <taxon>Thripoidea</taxon>
        <taxon>Thripidae</taxon>
        <taxon>Megalurothrips</taxon>
    </lineage>
</organism>
<protein>
    <recommendedName>
        <fullName evidence="3">DUF4371 domain-containing protein</fullName>
    </recommendedName>
</protein>
<dbReference type="SUPFAM" id="SSF53098">
    <property type="entry name" value="Ribonuclease H-like"/>
    <property type="match status" value="1"/>
</dbReference>
<accession>A0AAV7XZQ5</accession>
<dbReference type="PANTHER" id="PTHR37162:SF1">
    <property type="entry name" value="BED-TYPE DOMAIN-CONTAINING PROTEIN"/>
    <property type="match status" value="1"/>
</dbReference>
<dbReference type="InterPro" id="IPR012337">
    <property type="entry name" value="RNaseH-like_sf"/>
</dbReference>
<dbReference type="AlphaFoldDB" id="A0AAV7XZQ5"/>
<proteinExistence type="predicted"/>
<gene>
    <name evidence="1" type="ORF">ONE63_000033</name>
</gene>
<evidence type="ECO:0000313" key="2">
    <source>
        <dbReference type="Proteomes" id="UP001075354"/>
    </source>
</evidence>
<keyword evidence="2" id="KW-1185">Reference proteome</keyword>
<dbReference type="EMBL" id="JAPTSV010000001">
    <property type="protein sequence ID" value="KAJ1531349.1"/>
    <property type="molecule type" value="Genomic_DNA"/>
</dbReference>
<reference evidence="1" key="1">
    <citation type="submission" date="2022-12" db="EMBL/GenBank/DDBJ databases">
        <title>Chromosome-level genome assembly of the bean flower thrips Megalurothrips usitatus.</title>
        <authorList>
            <person name="Ma L."/>
            <person name="Liu Q."/>
            <person name="Li H."/>
            <person name="Cai W."/>
        </authorList>
    </citation>
    <scope>NUCLEOTIDE SEQUENCE</scope>
    <source>
        <strain evidence="1">Cailab_2022a</strain>
    </source>
</reference>
<dbReference type="PANTHER" id="PTHR37162">
    <property type="entry name" value="HAT FAMILY DIMERISATION DOMAINCONTAINING PROTEIN-RELATED"/>
    <property type="match status" value="1"/>
</dbReference>
<comment type="caution">
    <text evidence="1">The sequence shown here is derived from an EMBL/GenBank/DDBJ whole genome shotgun (WGS) entry which is preliminary data.</text>
</comment>
<evidence type="ECO:0008006" key="3">
    <source>
        <dbReference type="Google" id="ProtNLM"/>
    </source>
</evidence>
<sequence length="397" mass="45087">MEARFGDDVKVWLDSEPTSQFKARCKWCGSSFSASKTVITKHACSSKHLLEKEKRKTNSSIRGFTTTVTAEQSSLRHNTAVKRAEIILAGAFAAHNVPMKFSDHLVPALQSALPDSAICKGIEMKRKKCTKVITNVIGATHKEDISESLKKVKFSVLTDESTHFNVKTAAVATRFYDKNAVFVRFWDLSDVFPKGDFEAAREGATGERLFNLLMAAFEKWDIPDENFVGFASDGASVMLGVNNSVMTRLKVRFPGIIILKCICHSLHLAGKDACKCLPRALEDLARNTHSFFKFSSKRVAQFAEFQLYLEVAEHKMLLLALTRWLCLRENVDRILEQWEPLRLYLTEARFEDNTHGTEMLFQWLNDPIMKAYYLFLSWVLPKINSMNAYFQQSSVKL</sequence>
<name>A0AAV7XZQ5_9NEOP</name>
<evidence type="ECO:0000313" key="1">
    <source>
        <dbReference type="EMBL" id="KAJ1531349.1"/>
    </source>
</evidence>